<evidence type="ECO:0000313" key="3">
    <source>
        <dbReference type="Proteomes" id="UP000479756"/>
    </source>
</evidence>
<sequence length="320" mass="33507">MALRLDPRIPLVWRTPFDLQLGVDPPIVVLHDLPGAEERMIAALATGATRSALLVVARGCGTTDADARRRVDALLRTLQPALLPTTPPPPTPDAEGSRAPTPDADGSRAPRIAVHGAGRTIDLIAALLRAEGMTVVSGARATREPASLGIAVCHFAADGAATAPWLRRDVPHLLIRYSDAAVEVGPLVEPGVTACSHCIERHRRDADAAWVAIASQLLGRRSAAESELLAMEAAAAAARLVRARIEGGPEASRRESTSIVIDASTGRTSPRTWTPHPECGCRDPLAAISAVRPGSDWAGAAERDSPRQPPRRAAGSGGHG</sequence>
<dbReference type="InterPro" id="IPR022291">
    <property type="entry name" value="Bacteriocin_synth_cyclodeHase"/>
</dbReference>
<dbReference type="Proteomes" id="UP000479756">
    <property type="component" value="Unassembled WGS sequence"/>
</dbReference>
<dbReference type="RefSeq" id="WP_163472221.1">
    <property type="nucleotide sequence ID" value="NZ_JAAGWZ010000001.1"/>
</dbReference>
<reference evidence="2 3" key="1">
    <citation type="journal article" date="2014" name="Int. J. Syst. Evol. Microbiol.">
        <title>Description of Galbitalea soli gen. nov., sp. nov., and Frondihabitans sucicola sp. nov.</title>
        <authorList>
            <person name="Kim S.J."/>
            <person name="Lim J.M."/>
            <person name="Ahn J.H."/>
            <person name="Weon H.Y."/>
            <person name="Hamada M."/>
            <person name="Suzuki K."/>
            <person name="Ahn T.Y."/>
            <person name="Kwon S.W."/>
        </authorList>
    </citation>
    <scope>NUCLEOTIDE SEQUENCE [LARGE SCALE GENOMIC DNA]</scope>
    <source>
        <strain evidence="2 3">NBRC 108727</strain>
    </source>
</reference>
<evidence type="ECO:0000256" key="1">
    <source>
        <dbReference type="SAM" id="MobiDB-lite"/>
    </source>
</evidence>
<evidence type="ECO:0000313" key="2">
    <source>
        <dbReference type="EMBL" id="NEM90586.1"/>
    </source>
</evidence>
<gene>
    <name evidence="2" type="ORF">G3T37_04380</name>
</gene>
<comment type="caution">
    <text evidence="2">The sequence shown here is derived from an EMBL/GenBank/DDBJ whole genome shotgun (WGS) entry which is preliminary data.</text>
</comment>
<name>A0A7C9PM39_9MICO</name>
<dbReference type="Gene3D" id="3.40.50.720">
    <property type="entry name" value="NAD(P)-binding Rossmann-like Domain"/>
    <property type="match status" value="1"/>
</dbReference>
<protein>
    <submittedName>
        <fullName evidence="2">TOMM leader peptide-binding protein</fullName>
    </submittedName>
</protein>
<proteinExistence type="predicted"/>
<organism evidence="2 3">
    <name type="scientific">Galbitalea soli</name>
    <dbReference type="NCBI Taxonomy" id="1268042"/>
    <lineage>
        <taxon>Bacteria</taxon>
        <taxon>Bacillati</taxon>
        <taxon>Actinomycetota</taxon>
        <taxon>Actinomycetes</taxon>
        <taxon>Micrococcales</taxon>
        <taxon>Microbacteriaceae</taxon>
        <taxon>Galbitalea</taxon>
    </lineage>
</organism>
<dbReference type="NCBIfam" id="TIGR03882">
    <property type="entry name" value="cyclo_dehyd_2"/>
    <property type="match status" value="1"/>
</dbReference>
<dbReference type="EMBL" id="JAAGWZ010000001">
    <property type="protein sequence ID" value="NEM90586.1"/>
    <property type="molecule type" value="Genomic_DNA"/>
</dbReference>
<accession>A0A7C9PM39</accession>
<keyword evidence="3" id="KW-1185">Reference proteome</keyword>
<feature type="region of interest" description="Disordered" evidence="1">
    <location>
        <begin position="292"/>
        <end position="320"/>
    </location>
</feature>
<dbReference type="AlphaFoldDB" id="A0A7C9PM39"/>
<feature type="region of interest" description="Disordered" evidence="1">
    <location>
        <begin position="79"/>
        <end position="110"/>
    </location>
</feature>